<dbReference type="SMART" id="SM00755">
    <property type="entry name" value="Grip"/>
    <property type="match status" value="1"/>
</dbReference>
<evidence type="ECO:0000256" key="5">
    <source>
        <dbReference type="ARBA" id="ARBA00023136"/>
    </source>
</evidence>
<evidence type="ECO:0000256" key="1">
    <source>
        <dbReference type="ARBA" id="ARBA00004184"/>
    </source>
</evidence>
<feature type="region of interest" description="Disordered" evidence="7">
    <location>
        <begin position="19"/>
        <end position="50"/>
    </location>
</feature>
<dbReference type="PANTHER" id="PTHR23157">
    <property type="entry name" value="GRIP AND COILED-COIL DOMAIN-CONTAINING PROTEIN 1"/>
    <property type="match status" value="1"/>
</dbReference>
<feature type="compositionally biased region" description="Basic and acidic residues" evidence="7">
    <location>
        <begin position="288"/>
        <end position="304"/>
    </location>
</feature>
<accession>A0A5B8MUF6</accession>
<feature type="region of interest" description="Disordered" evidence="7">
    <location>
        <begin position="655"/>
        <end position="730"/>
    </location>
</feature>
<organism evidence="9 10">
    <name type="scientific">Chloropicon primus</name>
    <dbReference type="NCBI Taxonomy" id="1764295"/>
    <lineage>
        <taxon>Eukaryota</taxon>
        <taxon>Viridiplantae</taxon>
        <taxon>Chlorophyta</taxon>
        <taxon>Chloropicophyceae</taxon>
        <taxon>Chloropicales</taxon>
        <taxon>Chloropicaceae</taxon>
        <taxon>Chloropicon</taxon>
    </lineage>
</organism>
<sequence>MKAFRSKVANAAGRLKDGIERSVLADEPSGSGRRRGSKSTELSPEEEEENTYVRLPLEAAKRIRCFAKGDVGEIIARHLKEKEELLGEILALRDLCMKCAPNTEVKLLVDQSKAAKVVEVTRATNTAMVIAARDEIERLRKHGGGGEGGGSSASASASASKKIAALEWKLEELESEITMLREEAADFEQENATLQKEVSELKKAAKATATPSRLSPATTPPANGKRDDGEEENLPVDFDFFADGKSPGDLGKKVKSLEAKVIQMKQEFDLKSAECDASTARQQSQQRKTKEIQKQYKLLKEKQKQLSAALSAATEKKKDQENPKRENGEGSPVRLELNLDDGSCVMVEKLEHEIKEVNTAKNKMLEEKMFAEKEAETAHGKLVKQLKICKNQKAKIEKMQLDLAHAKDKARDVLKDFDQLVQEKKKVESELGKARGEVDKKVGELQKQKAKIEKVQLELAQEKDKTKSALKELDQKVQEKKKVESALGKAKGEVDKKGGELEKQKKVQSDLADALKKIKEKTKEIESMKGLAKEKMDLEDELSSTKIQLEQSQQKDARNLEDVKEVQAANAKLEEELASAREEVVETRQQLAEASELLQAENGKLEDELALAREEVEGLRAKKEDQTDMMDNFCRLLVCEDRSTWSSSLAAAVNTVEQNARQKTSEELEASMDAMSAKVGELEEELEEKAKEIKTLNDKNSAEEDADREGDLEGEVSRLKDQLADSEAEVETQRQMVAEMTERLDESKLEKEQIGMEAAEVVNKELAEWKEKYDQISEELKSVRSRARMMMEAKDKELQASKARVMMEDSPVKLPETKLPEVELPEAEVLEMKLPETPVKDHPLPLAQDDESNGMQDLRAKLEEANKLVLSLQDALEDSERTHELRDVSEQCLKDEIKEMRRSEKRGNVDLTYVKNVLLKGFVSGELDPQSSLVTVLSRLLEFSPEELAKIPKHSRWNLLPQNLQLPQGLMSPLRKK</sequence>
<proteinExistence type="predicted"/>
<evidence type="ECO:0000256" key="3">
    <source>
        <dbReference type="ARBA" id="ARBA00022490"/>
    </source>
</evidence>
<protein>
    <recommendedName>
        <fullName evidence="8">GRIP domain-containing protein</fullName>
    </recommendedName>
</protein>
<reference evidence="9 10" key="1">
    <citation type="submission" date="2018-07" db="EMBL/GenBank/DDBJ databases">
        <title>The complete nuclear genome of the prasinophyte Chloropicon primus (CCMP1205).</title>
        <authorList>
            <person name="Pombert J.-F."/>
            <person name="Otis C."/>
            <person name="Turmel M."/>
            <person name="Lemieux C."/>
        </authorList>
    </citation>
    <scope>NUCLEOTIDE SEQUENCE [LARGE SCALE GENOMIC DNA]</scope>
    <source>
        <strain evidence="9 10">CCMP1205</strain>
    </source>
</reference>
<evidence type="ECO:0000313" key="9">
    <source>
        <dbReference type="EMBL" id="QDZ23295.1"/>
    </source>
</evidence>
<evidence type="ECO:0000256" key="7">
    <source>
        <dbReference type="SAM" id="MobiDB-lite"/>
    </source>
</evidence>
<comment type="subcellular location">
    <subcellularLocation>
        <location evidence="2">Cytoplasm</location>
    </subcellularLocation>
    <subcellularLocation>
        <location evidence="1">Endomembrane system</location>
        <topology evidence="1">Peripheral membrane protein</topology>
    </subcellularLocation>
</comment>
<feature type="region of interest" description="Disordered" evidence="7">
    <location>
        <begin position="272"/>
        <end position="336"/>
    </location>
</feature>
<keyword evidence="4 6" id="KW-0175">Coiled coil</keyword>
<dbReference type="AlphaFoldDB" id="A0A5B8MUF6"/>
<dbReference type="InterPro" id="IPR051952">
    <property type="entry name" value="Golgi-autophagy_related"/>
</dbReference>
<gene>
    <name evidence="9" type="ORF">A3770_10p58130</name>
</gene>
<feature type="compositionally biased region" description="Basic and acidic residues" evidence="7">
    <location>
        <begin position="709"/>
        <end position="723"/>
    </location>
</feature>
<dbReference type="InterPro" id="IPR000237">
    <property type="entry name" value="GRIP_dom"/>
</dbReference>
<evidence type="ECO:0000313" key="10">
    <source>
        <dbReference type="Proteomes" id="UP000316726"/>
    </source>
</evidence>
<dbReference type="OrthoDB" id="1926336at2759"/>
<evidence type="ECO:0000256" key="6">
    <source>
        <dbReference type="SAM" id="Coils"/>
    </source>
</evidence>
<feature type="compositionally biased region" description="Basic and acidic residues" evidence="7">
    <location>
        <begin position="314"/>
        <end position="328"/>
    </location>
</feature>
<keyword evidence="10" id="KW-1185">Reference proteome</keyword>
<keyword evidence="3" id="KW-0963">Cytoplasm</keyword>
<dbReference type="Proteomes" id="UP000316726">
    <property type="component" value="Chromosome 10"/>
</dbReference>
<evidence type="ECO:0000256" key="2">
    <source>
        <dbReference type="ARBA" id="ARBA00004496"/>
    </source>
</evidence>
<dbReference type="GO" id="GO:0005794">
    <property type="term" value="C:Golgi apparatus"/>
    <property type="evidence" value="ECO:0007669"/>
    <property type="project" value="TreeGrafter"/>
</dbReference>
<dbReference type="Pfam" id="PF01465">
    <property type="entry name" value="GRIP"/>
    <property type="match status" value="1"/>
</dbReference>
<keyword evidence="5" id="KW-0472">Membrane</keyword>
<feature type="domain" description="GRIP" evidence="8">
    <location>
        <begin position="904"/>
        <end position="954"/>
    </location>
</feature>
<name>A0A5B8MUF6_9CHLO</name>
<evidence type="ECO:0000256" key="4">
    <source>
        <dbReference type="ARBA" id="ARBA00023054"/>
    </source>
</evidence>
<dbReference type="PROSITE" id="PS50913">
    <property type="entry name" value="GRIP"/>
    <property type="match status" value="1"/>
</dbReference>
<feature type="coiled-coil region" evidence="6">
    <location>
        <begin position="855"/>
        <end position="882"/>
    </location>
</feature>
<feature type="compositionally biased region" description="Polar residues" evidence="7">
    <location>
        <begin position="209"/>
        <end position="221"/>
    </location>
</feature>
<feature type="compositionally biased region" description="Basic and acidic residues" evidence="7">
    <location>
        <begin position="688"/>
        <end position="702"/>
    </location>
</feature>
<evidence type="ECO:0000259" key="8">
    <source>
        <dbReference type="PROSITE" id="PS50913"/>
    </source>
</evidence>
<dbReference type="EMBL" id="CP031043">
    <property type="protein sequence ID" value="QDZ23295.1"/>
    <property type="molecule type" value="Genomic_DNA"/>
</dbReference>
<dbReference type="PANTHER" id="PTHR23157:SF25">
    <property type="entry name" value="GRIP AND COILED-COIL DOMAIN-CONTAINING PROTEIN 1"/>
    <property type="match status" value="1"/>
</dbReference>
<feature type="region of interest" description="Disordered" evidence="7">
    <location>
        <begin position="199"/>
        <end position="232"/>
    </location>
</feature>
<feature type="region of interest" description="Disordered" evidence="7">
    <location>
        <begin position="475"/>
        <end position="501"/>
    </location>
</feature>